<keyword evidence="4" id="KW-1185">Reference proteome</keyword>
<accession>A0A1H0M3S0</accession>
<protein>
    <submittedName>
        <fullName evidence="3">FMN-binding domain-containing protein</fullName>
    </submittedName>
</protein>
<dbReference type="RefSeq" id="WP_091780989.1">
    <property type="nucleotide sequence ID" value="NZ_LT629711.1"/>
</dbReference>
<gene>
    <name evidence="3" type="ORF">SAMN04489867_0485</name>
</gene>
<proteinExistence type="predicted"/>
<dbReference type="GO" id="GO:0010181">
    <property type="term" value="F:FMN binding"/>
    <property type="evidence" value="ECO:0007669"/>
    <property type="project" value="InterPro"/>
</dbReference>
<dbReference type="Pfam" id="PF04205">
    <property type="entry name" value="FMN_bind"/>
    <property type="match status" value="1"/>
</dbReference>
<dbReference type="EMBL" id="LT629711">
    <property type="protein sequence ID" value="SDO74856.1"/>
    <property type="molecule type" value="Genomic_DNA"/>
</dbReference>
<feature type="domain" description="FMN-binding" evidence="2">
    <location>
        <begin position="98"/>
        <end position="176"/>
    </location>
</feature>
<name>A0A1H0M3S0_9MICO</name>
<dbReference type="STRING" id="443156.SAMN04489867_0485"/>
<reference evidence="4" key="1">
    <citation type="submission" date="2016-10" db="EMBL/GenBank/DDBJ databases">
        <authorList>
            <person name="Varghese N."/>
            <person name="Submissions S."/>
        </authorList>
    </citation>
    <scope>NUCLEOTIDE SEQUENCE [LARGE SCALE GENOMIC DNA]</scope>
    <source>
        <strain evidence="4">DSM 22329</strain>
    </source>
</reference>
<sequence length="178" mass="17905">MRRITLWVLSTLTTLVLLFSYHTSTGGSGTTLAAGTSVQAPAASGSDSGSADSGGSDPGSTDPGSTDSGATDSGATDSGATDSGSSAGATYTGDSVQTRWGPVQVRITVVDGKITASEAIVYPNGNHEDEQINSFALPVLNREAVDQQSADIDMVSGATVTSEGYLSSLQSAIDQAHL</sequence>
<dbReference type="SMART" id="SM00900">
    <property type="entry name" value="FMN_bind"/>
    <property type="match status" value="1"/>
</dbReference>
<evidence type="ECO:0000259" key="2">
    <source>
        <dbReference type="SMART" id="SM00900"/>
    </source>
</evidence>
<evidence type="ECO:0000256" key="1">
    <source>
        <dbReference type="SAM" id="MobiDB-lite"/>
    </source>
</evidence>
<dbReference type="AlphaFoldDB" id="A0A1H0M3S0"/>
<evidence type="ECO:0000313" key="4">
    <source>
        <dbReference type="Proteomes" id="UP000199077"/>
    </source>
</evidence>
<feature type="region of interest" description="Disordered" evidence="1">
    <location>
        <begin position="37"/>
        <end position="95"/>
    </location>
</feature>
<dbReference type="Gene3D" id="3.90.1010.20">
    <property type="match status" value="1"/>
</dbReference>
<evidence type="ECO:0000313" key="3">
    <source>
        <dbReference type="EMBL" id="SDO74856.1"/>
    </source>
</evidence>
<dbReference type="InterPro" id="IPR007329">
    <property type="entry name" value="FMN-bd"/>
</dbReference>
<dbReference type="GO" id="GO:0016020">
    <property type="term" value="C:membrane"/>
    <property type="evidence" value="ECO:0007669"/>
    <property type="project" value="InterPro"/>
</dbReference>
<dbReference type="OrthoDB" id="8099475at2"/>
<dbReference type="Proteomes" id="UP000199077">
    <property type="component" value="Chromosome I"/>
</dbReference>
<organism evidence="3 4">
    <name type="scientific">Pedococcus dokdonensis</name>
    <dbReference type="NCBI Taxonomy" id="443156"/>
    <lineage>
        <taxon>Bacteria</taxon>
        <taxon>Bacillati</taxon>
        <taxon>Actinomycetota</taxon>
        <taxon>Actinomycetes</taxon>
        <taxon>Micrococcales</taxon>
        <taxon>Intrasporangiaceae</taxon>
        <taxon>Pedococcus</taxon>
    </lineage>
</organism>